<name>A0A0V8QHU0_9FIRM</name>
<keyword evidence="3" id="KW-1185">Reference proteome</keyword>
<keyword evidence="1" id="KW-1133">Transmembrane helix</keyword>
<evidence type="ECO:0000313" key="2">
    <source>
        <dbReference type="EMBL" id="KSV60130.1"/>
    </source>
</evidence>
<evidence type="ECO:0008006" key="4">
    <source>
        <dbReference type="Google" id="ProtNLM"/>
    </source>
</evidence>
<evidence type="ECO:0000256" key="1">
    <source>
        <dbReference type="SAM" id="Phobius"/>
    </source>
</evidence>
<dbReference type="EMBL" id="LNAM01000043">
    <property type="protein sequence ID" value="KSV60130.1"/>
    <property type="molecule type" value="Genomic_DNA"/>
</dbReference>
<keyword evidence="1" id="KW-0812">Transmembrane</keyword>
<dbReference type="AlphaFoldDB" id="A0A0V8QHU0"/>
<evidence type="ECO:0000313" key="3">
    <source>
        <dbReference type="Proteomes" id="UP000054874"/>
    </source>
</evidence>
<comment type="caution">
    <text evidence="2">The sequence shown here is derived from an EMBL/GenBank/DDBJ whole genome shotgun (WGS) entry which is preliminary data.</text>
</comment>
<feature type="transmembrane region" description="Helical" evidence="1">
    <location>
        <begin position="57"/>
        <end position="77"/>
    </location>
</feature>
<proteinExistence type="predicted"/>
<keyword evidence="1" id="KW-0472">Membrane</keyword>
<gene>
    <name evidence="2" type="ORF">ASU35_17410</name>
</gene>
<sequence>MYCKSCGEMIIGNEKVCPKCGEPIYSGLDIPKKQMENSEEYTYVKPKSKFAIFYDKLIEVVGRLIGVAILVMLVWYIQIWPHHIYKVGCNYLEDKVFTKETEYKIKKYDKKYISAGKDKEVLDLGEGKMSYHHFYLAILVIW</sequence>
<reference evidence="2 3" key="1">
    <citation type="submission" date="2015-11" db="EMBL/GenBank/DDBJ databases">
        <title>Butyribacter intestini gen. nov., sp. nov., a butyric acid-producing bacterium of the family Lachnospiraceae isolated from the human faeces.</title>
        <authorList>
            <person name="Zou Y."/>
            <person name="Xue W."/>
            <person name="Luo G."/>
            <person name="Lv M."/>
        </authorList>
    </citation>
    <scope>NUCLEOTIDE SEQUENCE [LARGE SCALE GENOMIC DNA]</scope>
    <source>
        <strain evidence="2 3">ACET-33324</strain>
    </source>
</reference>
<dbReference type="Proteomes" id="UP000054874">
    <property type="component" value="Unassembled WGS sequence"/>
</dbReference>
<dbReference type="OrthoDB" id="192868at2"/>
<protein>
    <recommendedName>
        <fullName evidence="4">Zinc-ribbon domain-containing protein</fullName>
    </recommendedName>
</protein>
<dbReference type="RefSeq" id="WP_058351639.1">
    <property type="nucleotide sequence ID" value="NZ_CABMMD010000043.1"/>
</dbReference>
<accession>A0A0V8QHU0</accession>
<organism evidence="2 3">
    <name type="scientific">Acetivibrio ethanolgignens</name>
    <dbReference type="NCBI Taxonomy" id="290052"/>
    <lineage>
        <taxon>Bacteria</taxon>
        <taxon>Bacillati</taxon>
        <taxon>Bacillota</taxon>
        <taxon>Clostridia</taxon>
        <taxon>Eubacteriales</taxon>
        <taxon>Oscillospiraceae</taxon>
        <taxon>Acetivibrio</taxon>
    </lineage>
</organism>